<dbReference type="Proteomes" id="UP001232755">
    <property type="component" value="Unassembled WGS sequence"/>
</dbReference>
<dbReference type="RefSeq" id="WP_307173482.1">
    <property type="nucleotide sequence ID" value="NZ_JAUSYP010000001.1"/>
</dbReference>
<dbReference type="InterPro" id="IPR036396">
    <property type="entry name" value="Cyt_P450_sf"/>
</dbReference>
<comment type="caution">
    <text evidence="1">The sequence shown here is derived from an EMBL/GenBank/DDBJ whole genome shotgun (WGS) entry which is preliminary data.</text>
</comment>
<evidence type="ECO:0000313" key="1">
    <source>
        <dbReference type="EMBL" id="MDQ0746445.1"/>
    </source>
</evidence>
<organism evidence="1 2">
    <name type="scientific">Streptomyces africanus</name>
    <dbReference type="NCBI Taxonomy" id="231024"/>
    <lineage>
        <taxon>Bacteria</taxon>
        <taxon>Bacillati</taxon>
        <taxon>Actinomycetota</taxon>
        <taxon>Actinomycetes</taxon>
        <taxon>Kitasatosporales</taxon>
        <taxon>Streptomycetaceae</taxon>
        <taxon>Streptomyces</taxon>
    </lineage>
</organism>
<evidence type="ECO:0000313" key="2">
    <source>
        <dbReference type="Proteomes" id="UP001232755"/>
    </source>
</evidence>
<gene>
    <name evidence="1" type="ORF">QF034_000676</name>
</gene>
<accession>A0ABU0QH23</accession>
<reference evidence="1 2" key="1">
    <citation type="submission" date="2023-07" db="EMBL/GenBank/DDBJ databases">
        <title>Comparative genomics of wheat-associated soil bacteria to identify genetic determinants of phenazine resistance.</title>
        <authorList>
            <person name="Mouncey N."/>
        </authorList>
    </citation>
    <scope>NUCLEOTIDE SEQUENCE [LARGE SCALE GENOMIC DNA]</scope>
    <source>
        <strain evidence="1 2">B3I12</strain>
    </source>
</reference>
<dbReference type="Gene3D" id="1.10.630.10">
    <property type="entry name" value="Cytochrome P450"/>
    <property type="match status" value="1"/>
</dbReference>
<keyword evidence="2" id="KW-1185">Reference proteome</keyword>
<proteinExistence type="predicted"/>
<protein>
    <submittedName>
        <fullName evidence="1">Cytochrome P450</fullName>
    </submittedName>
</protein>
<dbReference type="EMBL" id="JAUSYP010000001">
    <property type="protein sequence ID" value="MDQ0746445.1"/>
    <property type="molecule type" value="Genomic_DNA"/>
</dbReference>
<sequence length="84" mass="9442">MLREQEARARDIVTDVLDVQATAMVFGHGLHTCPCAPLARLESRVVLEQLLERFPELRLAPGYRREPAPGLVMVRRPARLDGLP</sequence>
<name>A0ABU0QH23_9ACTN</name>
<dbReference type="SUPFAM" id="SSF48264">
    <property type="entry name" value="Cytochrome P450"/>
    <property type="match status" value="1"/>
</dbReference>